<keyword evidence="6 11" id="KW-0808">Transferase</keyword>
<protein>
    <recommendedName>
        <fullName evidence="11">Molybdopterin molybdenumtransferase</fullName>
        <ecNumber evidence="11">2.10.1.1</ecNumber>
    </recommendedName>
</protein>
<dbReference type="Gene3D" id="2.170.190.11">
    <property type="entry name" value="Molybdopterin biosynthesis moea protein, domain 3"/>
    <property type="match status" value="1"/>
</dbReference>
<evidence type="ECO:0000256" key="5">
    <source>
        <dbReference type="ARBA" id="ARBA00022505"/>
    </source>
</evidence>
<dbReference type="SUPFAM" id="SSF63867">
    <property type="entry name" value="MoeA C-terminal domain-like"/>
    <property type="match status" value="1"/>
</dbReference>
<dbReference type="InterPro" id="IPR036688">
    <property type="entry name" value="MoeA_C_domain_IV_sf"/>
</dbReference>
<comment type="catalytic activity">
    <reaction evidence="10">
        <text>adenylyl-molybdopterin + molybdate = Mo-molybdopterin + AMP + H(+)</text>
        <dbReference type="Rhea" id="RHEA:35047"/>
        <dbReference type="ChEBI" id="CHEBI:15378"/>
        <dbReference type="ChEBI" id="CHEBI:36264"/>
        <dbReference type="ChEBI" id="CHEBI:62727"/>
        <dbReference type="ChEBI" id="CHEBI:71302"/>
        <dbReference type="ChEBI" id="CHEBI:456215"/>
        <dbReference type="EC" id="2.10.1.1"/>
    </reaction>
</comment>
<dbReference type="InterPro" id="IPR005111">
    <property type="entry name" value="MoeA_C_domain_IV"/>
</dbReference>
<evidence type="ECO:0000256" key="1">
    <source>
        <dbReference type="ARBA" id="ARBA00001946"/>
    </source>
</evidence>
<evidence type="ECO:0000313" key="14">
    <source>
        <dbReference type="Proteomes" id="UP001281731"/>
    </source>
</evidence>
<sequence>MKTVAQQLEKFLKVAQPMAPLEVELADAVSCILAEDVRSLVDVPHTNLAALDGYAVRADETFGASAHPVTMPVVDEVFASSTERMAHTVGSCVRIASGARMPTGADAVVPLQSTDLGTAAVTIRERVAPGENMRAQAEDVEAGSVVVQAGTRISSRHIALLAAAGRDRVVAHPKPRVVIMSIGDELVEPGNALGTGKIYDANSHALATAVTNAGAIAYRVGAVPDDRNTLREALKDQLLRADVIITTGGLSFGGGDTVKDVLSPLGSVRFDGLAMNPGRQLGVGTIGDVDGGDGGHDSVVIFCLPGNPVSAMVAFEVFVRPSLRKMAGYKHLTPRSIRARAARGVMSQVGSQDYVRAQVYGDPHGGYEFDPVGDVNQLSVSDFSVANGLAIVPAGVETVTIGDELECMILNV</sequence>
<dbReference type="FunFam" id="3.40.980.10:FF:000004">
    <property type="entry name" value="Molybdopterin molybdenumtransferase"/>
    <property type="match status" value="1"/>
</dbReference>
<comment type="function">
    <text evidence="2 11">Catalyzes the insertion of molybdate into adenylated molybdopterin with the concomitant release of AMP.</text>
</comment>
<evidence type="ECO:0000259" key="12">
    <source>
        <dbReference type="SMART" id="SM00852"/>
    </source>
</evidence>
<dbReference type="GO" id="GO:0061599">
    <property type="term" value="F:molybdopterin molybdotransferase activity"/>
    <property type="evidence" value="ECO:0007669"/>
    <property type="project" value="UniProtKB-UniRule"/>
</dbReference>
<dbReference type="Gene3D" id="2.40.340.10">
    <property type="entry name" value="MoeA, C-terminal, domain IV"/>
    <property type="match status" value="1"/>
</dbReference>
<dbReference type="InterPro" id="IPR001453">
    <property type="entry name" value="MoaB/Mog_dom"/>
</dbReference>
<comment type="caution">
    <text evidence="13">The sequence shown here is derived from an EMBL/GenBank/DDBJ whole genome shotgun (WGS) entry which is preliminary data.</text>
</comment>
<feature type="domain" description="MoaB/Mog" evidence="12">
    <location>
        <begin position="178"/>
        <end position="325"/>
    </location>
</feature>
<dbReference type="NCBIfam" id="NF045515">
    <property type="entry name" value="Glp_gephyrin"/>
    <property type="match status" value="1"/>
</dbReference>
<dbReference type="NCBIfam" id="TIGR00177">
    <property type="entry name" value="molyb_syn"/>
    <property type="match status" value="1"/>
</dbReference>
<dbReference type="Gene3D" id="3.40.980.10">
    <property type="entry name" value="MoaB/Mog-like domain"/>
    <property type="match status" value="1"/>
</dbReference>
<dbReference type="EC" id="2.10.1.1" evidence="11"/>
<dbReference type="AlphaFoldDB" id="A0AAW9HNC7"/>
<dbReference type="InterPro" id="IPR036425">
    <property type="entry name" value="MoaB/Mog-like_dom_sf"/>
</dbReference>
<dbReference type="SUPFAM" id="SSF53218">
    <property type="entry name" value="Molybdenum cofactor biosynthesis proteins"/>
    <property type="match status" value="1"/>
</dbReference>
<evidence type="ECO:0000256" key="9">
    <source>
        <dbReference type="ARBA" id="ARBA00023150"/>
    </source>
</evidence>
<dbReference type="CDD" id="cd00887">
    <property type="entry name" value="MoeA"/>
    <property type="match status" value="1"/>
</dbReference>
<comment type="similarity">
    <text evidence="4 11">Belongs to the MoeA family.</text>
</comment>
<keyword evidence="5 11" id="KW-0500">Molybdenum</keyword>
<accession>A0AAW9HNC7</accession>
<dbReference type="PANTHER" id="PTHR10192">
    <property type="entry name" value="MOLYBDOPTERIN BIOSYNTHESIS PROTEIN"/>
    <property type="match status" value="1"/>
</dbReference>
<evidence type="ECO:0000256" key="2">
    <source>
        <dbReference type="ARBA" id="ARBA00002901"/>
    </source>
</evidence>
<evidence type="ECO:0000256" key="11">
    <source>
        <dbReference type="RuleBase" id="RU365090"/>
    </source>
</evidence>
<keyword evidence="8 11" id="KW-0460">Magnesium</keyword>
<dbReference type="SUPFAM" id="SSF63882">
    <property type="entry name" value="MoeA N-terminal region -like"/>
    <property type="match status" value="1"/>
</dbReference>
<dbReference type="Pfam" id="PF00994">
    <property type="entry name" value="MoCF_biosynth"/>
    <property type="match status" value="1"/>
</dbReference>
<dbReference type="RefSeq" id="WP_320756173.1">
    <property type="nucleotide sequence ID" value="NZ_JAWNGC010000001.1"/>
</dbReference>
<evidence type="ECO:0000256" key="8">
    <source>
        <dbReference type="ARBA" id="ARBA00022842"/>
    </source>
</evidence>
<dbReference type="GO" id="GO:0006777">
    <property type="term" value="P:Mo-molybdopterin cofactor biosynthetic process"/>
    <property type="evidence" value="ECO:0007669"/>
    <property type="project" value="UniProtKB-UniRule"/>
</dbReference>
<dbReference type="SMART" id="SM00852">
    <property type="entry name" value="MoCF_biosynth"/>
    <property type="match status" value="1"/>
</dbReference>
<keyword evidence="7 11" id="KW-0479">Metal-binding</keyword>
<evidence type="ECO:0000256" key="10">
    <source>
        <dbReference type="ARBA" id="ARBA00047317"/>
    </source>
</evidence>
<evidence type="ECO:0000256" key="7">
    <source>
        <dbReference type="ARBA" id="ARBA00022723"/>
    </source>
</evidence>
<dbReference type="Gene3D" id="3.90.105.10">
    <property type="entry name" value="Molybdopterin biosynthesis moea protein, domain 2"/>
    <property type="match status" value="1"/>
</dbReference>
<dbReference type="InterPro" id="IPR005110">
    <property type="entry name" value="MoeA_linker/N"/>
</dbReference>
<dbReference type="EMBL" id="JAWNGC010000001">
    <property type="protein sequence ID" value="MDY5154232.1"/>
    <property type="molecule type" value="Genomic_DNA"/>
</dbReference>
<comment type="cofactor">
    <cofactor evidence="1 11">
        <name>Mg(2+)</name>
        <dbReference type="ChEBI" id="CHEBI:18420"/>
    </cofactor>
</comment>
<dbReference type="Pfam" id="PF03453">
    <property type="entry name" value="MoeA_N"/>
    <property type="match status" value="1"/>
</dbReference>
<comment type="pathway">
    <text evidence="3 11">Cofactor biosynthesis; molybdopterin biosynthesis.</text>
</comment>
<dbReference type="InterPro" id="IPR038987">
    <property type="entry name" value="MoeA-like"/>
</dbReference>
<proteinExistence type="inferred from homology"/>
<dbReference type="Proteomes" id="UP001281731">
    <property type="component" value="Unassembled WGS sequence"/>
</dbReference>
<keyword evidence="9 11" id="KW-0501">Molybdenum cofactor biosynthesis</keyword>
<evidence type="ECO:0000256" key="4">
    <source>
        <dbReference type="ARBA" id="ARBA00010763"/>
    </source>
</evidence>
<evidence type="ECO:0000256" key="6">
    <source>
        <dbReference type="ARBA" id="ARBA00022679"/>
    </source>
</evidence>
<gene>
    <name evidence="13" type="ORF">R6G80_00600</name>
</gene>
<organism evidence="13 14">
    <name type="scientific">Actinotignum urinale</name>
    <dbReference type="NCBI Taxonomy" id="190146"/>
    <lineage>
        <taxon>Bacteria</taxon>
        <taxon>Bacillati</taxon>
        <taxon>Actinomycetota</taxon>
        <taxon>Actinomycetes</taxon>
        <taxon>Actinomycetales</taxon>
        <taxon>Actinomycetaceae</taxon>
        <taxon>Actinotignum</taxon>
    </lineage>
</organism>
<evidence type="ECO:0000256" key="3">
    <source>
        <dbReference type="ARBA" id="ARBA00005046"/>
    </source>
</evidence>
<reference evidence="13" key="1">
    <citation type="submission" date="2023-10" db="EMBL/GenBank/DDBJ databases">
        <title>Whole Genome based description of the genera Actinobaculum and Actinotignum reveals a complex phylogenetic relationship within the species included in the genus Actinotignum.</title>
        <authorList>
            <person name="Jensen C.S."/>
            <person name="Dargis R."/>
            <person name="Kemp M."/>
            <person name="Christensen J.J."/>
        </authorList>
    </citation>
    <scope>NUCLEOTIDE SEQUENCE</scope>
    <source>
        <strain evidence="13">SLA_B511</strain>
    </source>
</reference>
<dbReference type="GO" id="GO:0046872">
    <property type="term" value="F:metal ion binding"/>
    <property type="evidence" value="ECO:0007669"/>
    <property type="project" value="UniProtKB-UniRule"/>
</dbReference>
<dbReference type="PANTHER" id="PTHR10192:SF5">
    <property type="entry name" value="GEPHYRIN"/>
    <property type="match status" value="1"/>
</dbReference>
<dbReference type="InterPro" id="IPR036135">
    <property type="entry name" value="MoeA_linker/N_sf"/>
</dbReference>
<dbReference type="Pfam" id="PF03454">
    <property type="entry name" value="MoeA_C"/>
    <property type="match status" value="1"/>
</dbReference>
<evidence type="ECO:0000313" key="13">
    <source>
        <dbReference type="EMBL" id="MDY5154232.1"/>
    </source>
</evidence>
<name>A0AAW9HNC7_9ACTO</name>
<dbReference type="GO" id="GO:0005829">
    <property type="term" value="C:cytosol"/>
    <property type="evidence" value="ECO:0007669"/>
    <property type="project" value="TreeGrafter"/>
</dbReference>